<organism evidence="1 2">
    <name type="scientific">Rhodonia placenta</name>
    <dbReference type="NCBI Taxonomy" id="104341"/>
    <lineage>
        <taxon>Eukaryota</taxon>
        <taxon>Fungi</taxon>
        <taxon>Dikarya</taxon>
        <taxon>Basidiomycota</taxon>
        <taxon>Agaricomycotina</taxon>
        <taxon>Agaricomycetes</taxon>
        <taxon>Polyporales</taxon>
        <taxon>Adustoporiaceae</taxon>
        <taxon>Rhodonia</taxon>
    </lineage>
</organism>
<name>A0A8H7P2M0_9APHY</name>
<dbReference type="Proteomes" id="UP000639403">
    <property type="component" value="Unassembled WGS sequence"/>
</dbReference>
<protein>
    <submittedName>
        <fullName evidence="1">Uncharacterized protein</fullName>
    </submittedName>
</protein>
<gene>
    <name evidence="1" type="ORF">IEO21_05020</name>
</gene>
<comment type="caution">
    <text evidence="1">The sequence shown here is derived from an EMBL/GenBank/DDBJ whole genome shotgun (WGS) entry which is preliminary data.</text>
</comment>
<sequence length="70" mass="8181">MCTRKSSMLSRMGGHFVLLSTGKLAGERLSWYTQYAISYVRKAELCWLPPPQDLQLNSIQEVRRRIQHSR</sequence>
<dbReference type="AlphaFoldDB" id="A0A8H7P2M0"/>
<evidence type="ECO:0000313" key="1">
    <source>
        <dbReference type="EMBL" id="KAF9814562.1"/>
    </source>
</evidence>
<proteinExistence type="predicted"/>
<reference evidence="1" key="2">
    <citation type="journal article" name="Front. Microbiol.">
        <title>Degradative Capacity of Two Strains of Rhodonia placenta: From Phenotype to Genotype.</title>
        <authorList>
            <person name="Kolle M."/>
            <person name="Horta M.A.C."/>
            <person name="Nowrousian M."/>
            <person name="Ohm R.A."/>
            <person name="Benz J.P."/>
            <person name="Pilgard A."/>
        </authorList>
    </citation>
    <scope>NUCLEOTIDE SEQUENCE</scope>
    <source>
        <strain evidence="1">FPRL280</strain>
    </source>
</reference>
<evidence type="ECO:0000313" key="2">
    <source>
        <dbReference type="Proteomes" id="UP000639403"/>
    </source>
</evidence>
<reference evidence="1" key="1">
    <citation type="submission" date="2020-11" db="EMBL/GenBank/DDBJ databases">
        <authorList>
            <person name="Koelle M."/>
            <person name="Horta M.A.C."/>
            <person name="Nowrousian M."/>
            <person name="Ohm R.A."/>
            <person name="Benz P."/>
            <person name="Pilgard A."/>
        </authorList>
    </citation>
    <scope>NUCLEOTIDE SEQUENCE</scope>
    <source>
        <strain evidence="1">FPRL280</strain>
    </source>
</reference>
<accession>A0A8H7P2M0</accession>
<dbReference type="EMBL" id="JADOXO010000084">
    <property type="protein sequence ID" value="KAF9814562.1"/>
    <property type="molecule type" value="Genomic_DNA"/>
</dbReference>